<dbReference type="Gene3D" id="3.30.300.10">
    <property type="match status" value="3"/>
</dbReference>
<dbReference type="GO" id="GO:0006556">
    <property type="term" value="P:S-adenosylmethionine biosynthetic process"/>
    <property type="evidence" value="ECO:0007669"/>
    <property type="project" value="UniProtKB-UniRule"/>
</dbReference>
<evidence type="ECO:0000256" key="14">
    <source>
        <dbReference type="RuleBase" id="RU000542"/>
    </source>
</evidence>
<dbReference type="PANTHER" id="PTHR11964">
    <property type="entry name" value="S-ADENOSYLMETHIONINE SYNTHETASE"/>
    <property type="match status" value="1"/>
</dbReference>
<keyword evidence="7 19" id="KW-0808">Transferase</keyword>
<protein>
    <recommendedName>
        <fullName evidence="5 13">Methionine adenosyltransferase</fullName>
        <ecNumber evidence="5 13">2.5.1.6</ecNumber>
    </recommendedName>
</protein>
<dbReference type="InterPro" id="IPR022631">
    <property type="entry name" value="ADOMET_SYNTHASE_CS"/>
</dbReference>
<dbReference type="GO" id="GO:0046872">
    <property type="term" value="F:metal ion binding"/>
    <property type="evidence" value="ECO:0007669"/>
    <property type="project" value="UniProtKB-KW"/>
</dbReference>
<dbReference type="InterPro" id="IPR022630">
    <property type="entry name" value="S-AdoMet_synt_C"/>
</dbReference>
<sequence length="370" mass="40440">MVYKLFTSESVCAGHPDKICDQISDAILDAAISSDSNAHTGIETLVTKNHVTVAGEVKVKNGTVLNYEKIIRDIIRDLGYTKVKFGFDDEAHLDLLIHQQNQEISKGVDVGGAGDQGMMFGYAVTETPNLMPLPITLAHKLVENLDKVGKDKIIPYLEPDGKSEVTIKYENGKPVSIERVVLAACHNKGIKNRQVKEDLFKYVVTPTLGEFNLKIDRRNFIVNGGGIWIIPGPAIDTGVTGRKIMVDSYGAFARAGGGCFSGKDPTKVDRSGAYAARYIAKNIVAAGLADKVEVQLAYVIARKKPIAKSIETFGTEKVSLTKIEDFAWSLLDLSVESIIAGLDLLHPIYQKTATYGHFGRPGFSWERIVK</sequence>
<dbReference type="InterPro" id="IPR002133">
    <property type="entry name" value="S-AdoMet_synthetase"/>
</dbReference>
<evidence type="ECO:0000256" key="10">
    <source>
        <dbReference type="ARBA" id="ARBA00022840"/>
    </source>
</evidence>
<evidence type="ECO:0000256" key="7">
    <source>
        <dbReference type="ARBA" id="ARBA00022679"/>
    </source>
</evidence>
<comment type="subunit">
    <text evidence="14">Homotetramer.</text>
</comment>
<feature type="domain" description="S-adenosylmethionine synthetase central" evidence="17">
    <location>
        <begin position="112"/>
        <end position="225"/>
    </location>
</feature>
<evidence type="ECO:0000313" key="19">
    <source>
        <dbReference type="EMBL" id="OGE01150.1"/>
    </source>
</evidence>
<dbReference type="Pfam" id="PF02772">
    <property type="entry name" value="S-AdoMet_synt_M"/>
    <property type="match status" value="1"/>
</dbReference>
<dbReference type="InterPro" id="IPR022636">
    <property type="entry name" value="S-AdoMet_synthetase_sfam"/>
</dbReference>
<evidence type="ECO:0000259" key="18">
    <source>
        <dbReference type="Pfam" id="PF02773"/>
    </source>
</evidence>
<proteinExistence type="inferred from homology"/>
<evidence type="ECO:0000256" key="2">
    <source>
        <dbReference type="ARBA" id="ARBA00001958"/>
    </source>
</evidence>
<dbReference type="UniPathway" id="UPA00315">
    <property type="reaction ID" value="UER00080"/>
</dbReference>
<dbReference type="AlphaFoldDB" id="A0A1F5HAN7"/>
<dbReference type="Proteomes" id="UP000176751">
    <property type="component" value="Unassembled WGS sequence"/>
</dbReference>
<dbReference type="Pfam" id="PF02773">
    <property type="entry name" value="S-AdoMet_synt_C"/>
    <property type="match status" value="1"/>
</dbReference>
<dbReference type="Pfam" id="PF00438">
    <property type="entry name" value="S-AdoMet_synt_N"/>
    <property type="match status" value="1"/>
</dbReference>
<comment type="pathway">
    <text evidence="3">Amino-acid biosynthesis; S-adenosyl-L-methionine biosynthesis; S-adenosyl-L-methionine from L-methionine: step 1/1.</text>
</comment>
<comment type="subcellular location">
    <subcellularLocation>
        <location evidence="14">Cytoplasm</location>
    </subcellularLocation>
</comment>
<keyword evidence="9" id="KW-0547">Nucleotide-binding</keyword>
<dbReference type="InterPro" id="IPR022628">
    <property type="entry name" value="S-AdoMet_synt_N"/>
</dbReference>
<dbReference type="GO" id="GO:0005524">
    <property type="term" value="F:ATP binding"/>
    <property type="evidence" value="ECO:0007669"/>
    <property type="project" value="UniProtKB-KW"/>
</dbReference>
<evidence type="ECO:0000256" key="12">
    <source>
        <dbReference type="ARBA" id="ARBA00022958"/>
    </source>
</evidence>
<evidence type="ECO:0000259" key="16">
    <source>
        <dbReference type="Pfam" id="PF00438"/>
    </source>
</evidence>
<dbReference type="NCBIfam" id="TIGR01034">
    <property type="entry name" value="metK"/>
    <property type="match status" value="1"/>
</dbReference>
<comment type="cofactor">
    <cofactor evidence="1">
        <name>Mg(2+)</name>
        <dbReference type="ChEBI" id="CHEBI:18420"/>
    </cofactor>
</comment>
<dbReference type="InterPro" id="IPR022629">
    <property type="entry name" value="S-AdoMet_synt_central"/>
</dbReference>
<keyword evidence="11 14" id="KW-0460">Magnesium</keyword>
<dbReference type="STRING" id="1797737.A2196_00360"/>
<dbReference type="GO" id="GO:0006730">
    <property type="term" value="P:one-carbon metabolic process"/>
    <property type="evidence" value="ECO:0007669"/>
    <property type="project" value="UniProtKB-KW"/>
</dbReference>
<dbReference type="EMBL" id="MFCA01000029">
    <property type="protein sequence ID" value="OGE01150.1"/>
    <property type="molecule type" value="Genomic_DNA"/>
</dbReference>
<dbReference type="PIRSF" id="PIRSF000497">
    <property type="entry name" value="MAT"/>
    <property type="match status" value="1"/>
</dbReference>
<comment type="cofactor">
    <cofactor evidence="2">
        <name>K(+)</name>
        <dbReference type="ChEBI" id="CHEBI:29103"/>
    </cofactor>
</comment>
<evidence type="ECO:0000256" key="6">
    <source>
        <dbReference type="ARBA" id="ARBA00022563"/>
    </source>
</evidence>
<keyword evidence="10" id="KW-0067">ATP-binding</keyword>
<evidence type="ECO:0000256" key="1">
    <source>
        <dbReference type="ARBA" id="ARBA00001946"/>
    </source>
</evidence>
<dbReference type="PROSITE" id="PS00377">
    <property type="entry name" value="ADOMET_SYNTHASE_2"/>
    <property type="match status" value="1"/>
</dbReference>
<organism evidence="19 20">
    <name type="scientific">Candidatus Curtissbacteria bacterium RIFOXYA1_FULL_41_14</name>
    <dbReference type="NCBI Taxonomy" id="1797737"/>
    <lineage>
        <taxon>Bacteria</taxon>
        <taxon>Candidatus Curtissiibacteriota</taxon>
    </lineage>
</organism>
<evidence type="ECO:0000259" key="17">
    <source>
        <dbReference type="Pfam" id="PF02772"/>
    </source>
</evidence>
<comment type="caution">
    <text evidence="19">The sequence shown here is derived from an EMBL/GenBank/DDBJ whole genome shotgun (WGS) entry which is preliminary data.</text>
</comment>
<gene>
    <name evidence="19" type="ORF">A2196_00360</name>
</gene>
<dbReference type="EC" id="2.5.1.6" evidence="5 13"/>
<name>A0A1F5HAN7_9BACT</name>
<dbReference type="PROSITE" id="PS00376">
    <property type="entry name" value="ADOMET_SYNTHASE_1"/>
    <property type="match status" value="1"/>
</dbReference>
<accession>A0A1F5HAN7</accession>
<reference evidence="19 20" key="1">
    <citation type="journal article" date="2016" name="Nat. Commun.">
        <title>Thousands of microbial genomes shed light on interconnected biogeochemical processes in an aquifer system.</title>
        <authorList>
            <person name="Anantharaman K."/>
            <person name="Brown C.T."/>
            <person name="Hug L.A."/>
            <person name="Sharon I."/>
            <person name="Castelle C.J."/>
            <person name="Probst A.J."/>
            <person name="Thomas B.C."/>
            <person name="Singh A."/>
            <person name="Wilkins M.J."/>
            <person name="Karaoz U."/>
            <person name="Brodie E.L."/>
            <person name="Williams K.H."/>
            <person name="Hubbard S.S."/>
            <person name="Banfield J.F."/>
        </authorList>
    </citation>
    <scope>NUCLEOTIDE SEQUENCE [LARGE SCALE GENOMIC DNA]</scope>
</reference>
<keyword evidence="8 14" id="KW-0479">Metal-binding</keyword>
<keyword evidence="6" id="KW-0554">One-carbon metabolism</keyword>
<feature type="domain" description="S-adenosylmethionine synthetase C-terminal" evidence="18">
    <location>
        <begin position="230"/>
        <end position="367"/>
    </location>
</feature>
<comment type="similarity">
    <text evidence="4 15">Belongs to the AdoMet synthase family.</text>
</comment>
<dbReference type="GO" id="GO:0005737">
    <property type="term" value="C:cytoplasm"/>
    <property type="evidence" value="ECO:0007669"/>
    <property type="project" value="UniProtKB-SubCell"/>
</dbReference>
<evidence type="ECO:0000256" key="9">
    <source>
        <dbReference type="ARBA" id="ARBA00022741"/>
    </source>
</evidence>
<dbReference type="GO" id="GO:0004478">
    <property type="term" value="F:methionine adenosyltransferase activity"/>
    <property type="evidence" value="ECO:0007669"/>
    <property type="project" value="UniProtKB-UniRule"/>
</dbReference>
<dbReference type="CDD" id="cd18079">
    <property type="entry name" value="S-AdoMet_synt"/>
    <property type="match status" value="1"/>
</dbReference>
<evidence type="ECO:0000256" key="4">
    <source>
        <dbReference type="ARBA" id="ARBA00009685"/>
    </source>
</evidence>
<dbReference type="SUPFAM" id="SSF55973">
    <property type="entry name" value="S-adenosylmethionine synthetase"/>
    <property type="match status" value="3"/>
</dbReference>
<evidence type="ECO:0000256" key="3">
    <source>
        <dbReference type="ARBA" id="ARBA00005224"/>
    </source>
</evidence>
<feature type="domain" description="S-adenosylmethionine synthetase N-terminal" evidence="16">
    <location>
        <begin position="5"/>
        <end position="100"/>
    </location>
</feature>
<evidence type="ECO:0000256" key="11">
    <source>
        <dbReference type="ARBA" id="ARBA00022842"/>
    </source>
</evidence>
<evidence type="ECO:0000256" key="13">
    <source>
        <dbReference type="NCBIfam" id="TIGR01034"/>
    </source>
</evidence>
<keyword evidence="12 14" id="KW-0630">Potassium</keyword>
<evidence type="ECO:0000313" key="20">
    <source>
        <dbReference type="Proteomes" id="UP000176751"/>
    </source>
</evidence>
<evidence type="ECO:0000256" key="8">
    <source>
        <dbReference type="ARBA" id="ARBA00022723"/>
    </source>
</evidence>
<evidence type="ECO:0000256" key="15">
    <source>
        <dbReference type="RuleBase" id="RU004462"/>
    </source>
</evidence>
<evidence type="ECO:0000256" key="5">
    <source>
        <dbReference type="ARBA" id="ARBA00012828"/>
    </source>
</evidence>